<evidence type="ECO:0000313" key="1">
    <source>
        <dbReference type="EMBL" id="KAJ2965847.1"/>
    </source>
</evidence>
<gene>
    <name evidence="1" type="ORF">NQ176_g10424</name>
</gene>
<protein>
    <submittedName>
        <fullName evidence="1">Uncharacterized protein</fullName>
    </submittedName>
</protein>
<dbReference type="Proteomes" id="UP001143910">
    <property type="component" value="Unassembled WGS sequence"/>
</dbReference>
<name>A0ACC1MFQ1_9HYPO</name>
<keyword evidence="2" id="KW-1185">Reference proteome</keyword>
<reference evidence="1" key="1">
    <citation type="submission" date="2022-08" db="EMBL/GenBank/DDBJ databases">
        <title>Genome Sequence of Lecanicillium fungicola.</title>
        <authorList>
            <person name="Buettner E."/>
        </authorList>
    </citation>
    <scope>NUCLEOTIDE SEQUENCE</scope>
    <source>
        <strain evidence="1">Babe33</strain>
    </source>
</reference>
<dbReference type="EMBL" id="JANJQO010002832">
    <property type="protein sequence ID" value="KAJ2965847.1"/>
    <property type="molecule type" value="Genomic_DNA"/>
</dbReference>
<comment type="caution">
    <text evidence="1">The sequence shown here is derived from an EMBL/GenBank/DDBJ whole genome shotgun (WGS) entry which is preliminary data.</text>
</comment>
<proteinExistence type="predicted"/>
<organism evidence="1 2">
    <name type="scientific">Zarea fungicola</name>
    <dbReference type="NCBI Taxonomy" id="93591"/>
    <lineage>
        <taxon>Eukaryota</taxon>
        <taxon>Fungi</taxon>
        <taxon>Dikarya</taxon>
        <taxon>Ascomycota</taxon>
        <taxon>Pezizomycotina</taxon>
        <taxon>Sordariomycetes</taxon>
        <taxon>Hypocreomycetidae</taxon>
        <taxon>Hypocreales</taxon>
        <taxon>Cordycipitaceae</taxon>
        <taxon>Zarea</taxon>
    </lineage>
</organism>
<evidence type="ECO:0000313" key="2">
    <source>
        <dbReference type="Proteomes" id="UP001143910"/>
    </source>
</evidence>
<accession>A0ACC1MFQ1</accession>
<sequence>MSFTELSVFPLVTSGISPDLQAVLKKAQIERQVFCSDTWTFQQVEDPSIILVATNWASQDTHREWIQSQSYASIKKSITEFTKIGDGEAQRISLGTKLLSVSNEGELTPLVYSPVISIGRMFISADKKDAFVDKFNEVREIVEKYARPFEVRCAWRTNKEGKSKEEFVMIAGWPAVEKHKEFASSPGFAKYLETKEFLDGADIRHYQRIILSEK</sequence>